<proteinExistence type="inferred from homology"/>
<dbReference type="OrthoDB" id="445326at2759"/>
<name>A0A5M9MD15_9EURO</name>
<dbReference type="RefSeq" id="XP_033424226.1">
    <property type="nucleotide sequence ID" value="XM_033573674.1"/>
</dbReference>
<evidence type="ECO:0000256" key="5">
    <source>
        <dbReference type="ARBA" id="ARBA00023274"/>
    </source>
</evidence>
<feature type="region of interest" description="Disordered" evidence="8">
    <location>
        <begin position="149"/>
        <end position="171"/>
    </location>
</feature>
<dbReference type="Pfam" id="PF04006">
    <property type="entry name" value="Mpp10"/>
    <property type="match status" value="1"/>
</dbReference>
<sequence>MQVTRPTHGHKAISDNFSIFNTEAEFFLNTALSAPWNFLQPTKRLYAKSVGSAKFILDSLASSVSEIQSTRQQYKRKRKRQEIDEGYMDDVLQIKQLYVDGFTSEQIWEQAFRILESTAYEIKRDFALNAPSLSAQKPVYDADVETAEPRIDDSTTHAGSNTNESVDADEVDLGTIVDSDCSSNRGLEFEGAHDSSDDRVSGCSEENDVTGDNNQVTYTKDPFKLNDGFFSIDEFNRQTELFEKQDTKGGPGVDADTDDDSIDWHSNPFATRNSSILGLNSSDPNTGHNGGIPEDSDEEGPTFDHMDISNELNSDDDIHASVPDEKGWINTNDIKYSDFFAPPPRKALTKSSRSHLEMQPHGSISYSSVDRAMSDVRRDLFEDEITADDMSVAENDSPTLVGQRSSHEKQRARIINEIRLLEAANVAKKDWMLGGEARAVERPTNSLIEEDMEFERIGKPVPVVTAEVSENIEVLIKHRILVSEFDEVIRRRPGILDSRGTKRERFELNDAKAQQGLAELYETDHLRATDPNYVDPSNQKLVREHSEVSNLWSDISSQLDTLSNWHYKPKAPQPSINVVTDVATITMEDARPTASSTIGSAATLAPQEIYTPGSNGKVPGEVVLKSGMSVAKEEMSREAKARLRRLHKKQKKGNVGRQQHEKAAEREQVVSDLRKGGVKVIGKEGEVTDIQGNKISRTNPTIVADALKL</sequence>
<comment type="similarity">
    <text evidence="6 7">Belongs to the MPP10 family.</text>
</comment>
<feature type="region of interest" description="Disordered" evidence="8">
    <location>
        <begin position="647"/>
        <end position="667"/>
    </location>
</feature>
<dbReference type="Proteomes" id="UP000324241">
    <property type="component" value="Unassembled WGS sequence"/>
</dbReference>
<feature type="region of interest" description="Disordered" evidence="8">
    <location>
        <begin position="345"/>
        <end position="367"/>
    </location>
</feature>
<feature type="region of interest" description="Disordered" evidence="8">
    <location>
        <begin position="187"/>
        <end position="216"/>
    </location>
</feature>
<feature type="compositionally biased region" description="Basic and acidic residues" evidence="8">
    <location>
        <begin position="187"/>
        <end position="200"/>
    </location>
</feature>
<dbReference type="VEuPathDB" id="FungiDB:EYZ11_007128"/>
<dbReference type="GO" id="GO:0034457">
    <property type="term" value="C:Mpp10 complex"/>
    <property type="evidence" value="ECO:0007669"/>
    <property type="project" value="UniProtKB-UniRule"/>
</dbReference>
<dbReference type="GO" id="GO:0006364">
    <property type="term" value="P:rRNA processing"/>
    <property type="evidence" value="ECO:0007669"/>
    <property type="project" value="UniProtKB-KW"/>
</dbReference>
<feature type="compositionally biased region" description="Polar residues" evidence="8">
    <location>
        <begin position="156"/>
        <end position="165"/>
    </location>
</feature>
<protein>
    <recommendedName>
        <fullName evidence="7">U3 small nucleolar ribonucleoprotein protein MPP10</fullName>
    </recommendedName>
</protein>
<comment type="subcellular location">
    <subcellularLocation>
        <location evidence="1 7">Nucleus</location>
        <location evidence="1 7">Nucleolus</location>
    </subcellularLocation>
</comment>
<dbReference type="GeneID" id="54331776"/>
<evidence type="ECO:0000313" key="10">
    <source>
        <dbReference type="Proteomes" id="UP000324241"/>
    </source>
</evidence>
<reference evidence="9 10" key="1">
    <citation type="submission" date="2019-08" db="EMBL/GenBank/DDBJ databases">
        <title>The genome sequence of a newly discovered highly antifungal drug resistant Aspergillus species, Aspergillus tanneri NIH 1004.</title>
        <authorList>
            <person name="Mounaud S."/>
            <person name="Singh I."/>
            <person name="Joardar V."/>
            <person name="Pakala S."/>
            <person name="Pakala S."/>
            <person name="Venepally P."/>
            <person name="Chung J.K."/>
            <person name="Losada L."/>
            <person name="Nierman W.C."/>
        </authorList>
    </citation>
    <scope>NUCLEOTIDE SEQUENCE [LARGE SCALE GENOMIC DNA]</scope>
    <source>
        <strain evidence="9 10">NIH1004</strain>
    </source>
</reference>
<comment type="caution">
    <text evidence="9">The sequence shown here is derived from an EMBL/GenBank/DDBJ whole genome shotgun (WGS) entry which is preliminary data.</text>
</comment>
<evidence type="ECO:0000256" key="7">
    <source>
        <dbReference type="PIRNR" id="PIRNR017300"/>
    </source>
</evidence>
<dbReference type="AlphaFoldDB" id="A0A5M9MD15"/>
<comment type="function">
    <text evidence="7">Involved in nucleolar processing of pre-18S ribosomal RNA.</text>
</comment>
<evidence type="ECO:0000256" key="1">
    <source>
        <dbReference type="ARBA" id="ARBA00004604"/>
    </source>
</evidence>
<evidence type="ECO:0000313" key="9">
    <source>
        <dbReference type="EMBL" id="KAA8644865.1"/>
    </source>
</evidence>
<dbReference type="EMBL" id="QUQM01000006">
    <property type="protein sequence ID" value="KAA8644865.1"/>
    <property type="molecule type" value="Genomic_DNA"/>
</dbReference>
<evidence type="ECO:0000256" key="3">
    <source>
        <dbReference type="ARBA" id="ARBA00022552"/>
    </source>
</evidence>
<accession>A0A5M9MD15</accession>
<evidence type="ECO:0000256" key="8">
    <source>
        <dbReference type="SAM" id="MobiDB-lite"/>
    </source>
</evidence>
<gene>
    <name evidence="9" type="primary">MPP10</name>
    <name evidence="9" type="ORF">ATNIH1004_009074</name>
</gene>
<feature type="compositionally biased region" description="Basic and acidic residues" evidence="8">
    <location>
        <begin position="658"/>
        <end position="667"/>
    </location>
</feature>
<dbReference type="GO" id="GO:0005732">
    <property type="term" value="C:sno(s)RNA-containing ribonucleoprotein complex"/>
    <property type="evidence" value="ECO:0007669"/>
    <property type="project" value="UniProtKB-UniRule"/>
</dbReference>
<dbReference type="GO" id="GO:0032040">
    <property type="term" value="C:small-subunit processome"/>
    <property type="evidence" value="ECO:0007669"/>
    <property type="project" value="TreeGrafter"/>
</dbReference>
<organism evidence="9 10">
    <name type="scientific">Aspergillus tanneri</name>
    <dbReference type="NCBI Taxonomy" id="1220188"/>
    <lineage>
        <taxon>Eukaryota</taxon>
        <taxon>Fungi</taxon>
        <taxon>Dikarya</taxon>
        <taxon>Ascomycota</taxon>
        <taxon>Pezizomycotina</taxon>
        <taxon>Eurotiomycetes</taxon>
        <taxon>Eurotiomycetidae</taxon>
        <taxon>Eurotiales</taxon>
        <taxon>Aspergillaceae</taxon>
        <taxon>Aspergillus</taxon>
        <taxon>Aspergillus subgen. Circumdati</taxon>
    </lineage>
</organism>
<keyword evidence="5 7" id="KW-0687">Ribonucleoprotein</keyword>
<dbReference type="PANTHER" id="PTHR17039:SF0">
    <property type="entry name" value="U3 SMALL NUCLEOLAR RIBONUCLEOPROTEIN PROTEIN MPP10"/>
    <property type="match status" value="1"/>
</dbReference>
<keyword evidence="4 7" id="KW-0539">Nucleus</keyword>
<keyword evidence="2 7" id="KW-0690">Ribosome biogenesis</keyword>
<feature type="region of interest" description="Disordered" evidence="8">
    <location>
        <begin position="273"/>
        <end position="313"/>
    </location>
</feature>
<feature type="compositionally biased region" description="Polar residues" evidence="8">
    <location>
        <begin position="273"/>
        <end position="287"/>
    </location>
</feature>
<evidence type="ECO:0000256" key="4">
    <source>
        <dbReference type="ARBA" id="ARBA00023242"/>
    </source>
</evidence>
<keyword evidence="3 7" id="KW-0698">rRNA processing</keyword>
<evidence type="ECO:0000256" key="2">
    <source>
        <dbReference type="ARBA" id="ARBA00022517"/>
    </source>
</evidence>
<dbReference type="InterPro" id="IPR012173">
    <property type="entry name" value="Mpp10"/>
</dbReference>
<evidence type="ECO:0000256" key="6">
    <source>
        <dbReference type="ARBA" id="ARBA00029455"/>
    </source>
</evidence>
<dbReference type="PIRSF" id="PIRSF017300">
    <property type="entry name" value="snoRNP_Mpp10"/>
    <property type="match status" value="1"/>
</dbReference>
<dbReference type="PANTHER" id="PTHR17039">
    <property type="entry name" value="U3 SMALL NUCLEOLAR RIBONUCLEOPROTEIN PROTEIN MPP10"/>
    <property type="match status" value="1"/>
</dbReference>